<dbReference type="PANTHER" id="PTHR44591:SF23">
    <property type="entry name" value="CHEY SUBFAMILY"/>
    <property type="match status" value="1"/>
</dbReference>
<proteinExistence type="evidence at transcript level"/>
<dbReference type="SUPFAM" id="SSF52172">
    <property type="entry name" value="CheY-like"/>
    <property type="match status" value="1"/>
</dbReference>
<dbReference type="Pfam" id="PF14332">
    <property type="entry name" value="DUF4388"/>
    <property type="match status" value="1"/>
</dbReference>
<keyword evidence="6" id="KW-1185">Reference proteome</keyword>
<feature type="modified residue" description="4-aspartylphosphate" evidence="3">
    <location>
        <position position="317"/>
    </location>
</feature>
<accession>A0A8J7BZJ0</accession>
<comment type="induction">
    <text evidence="2">By nitrogen starvation.</text>
</comment>
<dbReference type="EMBL" id="JACXAE010000086">
    <property type="protein sequence ID" value="MBD2775998.1"/>
    <property type="molecule type" value="Genomic_DNA"/>
</dbReference>
<gene>
    <name evidence="5" type="ORF">ICL16_29055</name>
</gene>
<reference evidence="5" key="1">
    <citation type="submission" date="2020-09" db="EMBL/GenBank/DDBJ databases">
        <title>Iningainema tapete sp. nov. (Scytonemataceae, Cyanobacteria) from greenhouses in central Florida (USA) produces two types of nodularin with biosynthetic potential for microcystin-LR and anabaenopeptins.</title>
        <authorList>
            <person name="Berthold D.E."/>
            <person name="Lefler F.W."/>
            <person name="Huang I.-S."/>
            <person name="Abdulla H."/>
            <person name="Zimba P.V."/>
            <person name="Laughinghouse H.D. IV."/>
        </authorList>
    </citation>
    <scope>NUCLEOTIDE SEQUENCE</scope>
    <source>
        <strain evidence="5">BLCCT55</strain>
    </source>
</reference>
<evidence type="ECO:0000256" key="3">
    <source>
        <dbReference type="PROSITE-ProRule" id="PRU00169"/>
    </source>
</evidence>
<comment type="caution">
    <text evidence="5">The sequence shown here is derived from an EMBL/GenBank/DDBJ whole genome shotgun (WGS) entry which is preliminary data.</text>
</comment>
<organism evidence="5 6">
    <name type="scientific">Iningainema tapete BLCC-T55</name>
    <dbReference type="NCBI Taxonomy" id="2748662"/>
    <lineage>
        <taxon>Bacteria</taxon>
        <taxon>Bacillati</taxon>
        <taxon>Cyanobacteriota</taxon>
        <taxon>Cyanophyceae</taxon>
        <taxon>Nostocales</taxon>
        <taxon>Scytonemataceae</taxon>
        <taxon>Iningainema tapete</taxon>
    </lineage>
</organism>
<name>A0A8J7BZJ0_9CYAN</name>
<dbReference type="PANTHER" id="PTHR44591">
    <property type="entry name" value="STRESS RESPONSE REGULATOR PROTEIN 1"/>
    <property type="match status" value="1"/>
</dbReference>
<dbReference type="Gene3D" id="3.40.50.2300">
    <property type="match status" value="1"/>
</dbReference>
<dbReference type="PIRSF" id="PIRSF005897">
    <property type="entry name" value="RR_PatA"/>
    <property type="match status" value="1"/>
</dbReference>
<dbReference type="GO" id="GO:0030428">
    <property type="term" value="C:cell septum"/>
    <property type="evidence" value="ECO:0007669"/>
    <property type="project" value="UniProtKB-SubCell"/>
</dbReference>
<dbReference type="GO" id="GO:0000160">
    <property type="term" value="P:phosphorelay signal transduction system"/>
    <property type="evidence" value="ECO:0007669"/>
    <property type="project" value="UniProtKB-KW"/>
</dbReference>
<dbReference type="PROSITE" id="PS50110">
    <property type="entry name" value="RESPONSE_REGULATORY"/>
    <property type="match status" value="1"/>
</dbReference>
<dbReference type="Pfam" id="PF00072">
    <property type="entry name" value="Response_reg"/>
    <property type="match status" value="1"/>
</dbReference>
<evidence type="ECO:0000313" key="6">
    <source>
        <dbReference type="Proteomes" id="UP000629098"/>
    </source>
</evidence>
<dbReference type="SMART" id="SM00448">
    <property type="entry name" value="REC"/>
    <property type="match status" value="1"/>
</dbReference>
<sequence>MLNSYAEIPFKLTRMTITKLTEELNNLSKYGDGELTITSSAVTWKLYLVRGQLLYATGEVHPVRRWDRALKQHCPKWNWCAETSHLTSNESWEYHLLELGLSQKRLSLIQANSVIRTVFQECLFDLITYTDFISDWKPGEKAISTLCRVVSLSVQGMQSVLIKATQTQRKWLTSGLGNFSPILAPILQSGGYRQAPPVLEKYLNGMYTLWDIAWQLEKSVTEVACSLMPFVDKGILQFQNIPDLALPTIKPLIPTKFISPKSLQKQALIACIDDSTVLTHTLKKILVPAGYEVLIIPEPMRGFGQLIEHKPDLILLDLLLPNADGYSVCKFLRETPAFKNTPILILTAKNSPIDRVRAQLAGATEFLSKPPQPQELLHMVEKYLGQGHTLNQVKSF</sequence>
<dbReference type="InterPro" id="IPR050595">
    <property type="entry name" value="Bact_response_regulator"/>
</dbReference>
<comment type="subcellular location">
    <subcellularLocation>
        <location evidence="2">Cell septum</location>
    </subcellularLocation>
</comment>
<dbReference type="InterPro" id="IPR011006">
    <property type="entry name" value="CheY-like_superfamily"/>
</dbReference>
<evidence type="ECO:0000313" key="5">
    <source>
        <dbReference type="EMBL" id="MBD2775998.1"/>
    </source>
</evidence>
<dbReference type="Proteomes" id="UP000629098">
    <property type="component" value="Unassembled WGS sequence"/>
</dbReference>
<dbReference type="AlphaFoldDB" id="A0A8J7BZJ0"/>
<comment type="function">
    <text evidence="2">Controls heterocyst pattern formation.</text>
</comment>
<evidence type="ECO:0000259" key="4">
    <source>
        <dbReference type="PROSITE" id="PS50110"/>
    </source>
</evidence>
<dbReference type="GO" id="GO:0043158">
    <property type="term" value="P:heterocyst development"/>
    <property type="evidence" value="ECO:0007669"/>
    <property type="project" value="UniProtKB-KW"/>
</dbReference>
<evidence type="ECO:0000256" key="2">
    <source>
        <dbReference type="PIRNR" id="PIRNR005897"/>
    </source>
</evidence>
<feature type="domain" description="Response regulatory" evidence="4">
    <location>
        <begin position="268"/>
        <end position="384"/>
    </location>
</feature>
<keyword evidence="1 3" id="KW-0597">Phosphoprotein</keyword>
<keyword evidence="2" id="KW-0902">Two-component regulatory system</keyword>
<protein>
    <recommendedName>
        <fullName evidence="2">Protein PatA</fullName>
    </recommendedName>
</protein>
<dbReference type="InterPro" id="IPR001789">
    <property type="entry name" value="Sig_transdc_resp-reg_receiver"/>
</dbReference>
<dbReference type="InterPro" id="IPR025497">
    <property type="entry name" value="PatA-like_N"/>
</dbReference>
<keyword evidence="2" id="KW-0364">Heterocyst</keyword>
<dbReference type="InterPro" id="IPR024186">
    <property type="entry name" value="Sig_transdc_resp-reg_PatA"/>
</dbReference>
<evidence type="ECO:0000256" key="1">
    <source>
        <dbReference type="ARBA" id="ARBA00022553"/>
    </source>
</evidence>